<protein>
    <submittedName>
        <fullName evidence="1">Uncharacterized protein</fullName>
    </submittedName>
</protein>
<organism evidence="1 2">
    <name type="scientific">Periconia macrospinosa</name>
    <dbReference type="NCBI Taxonomy" id="97972"/>
    <lineage>
        <taxon>Eukaryota</taxon>
        <taxon>Fungi</taxon>
        <taxon>Dikarya</taxon>
        <taxon>Ascomycota</taxon>
        <taxon>Pezizomycotina</taxon>
        <taxon>Dothideomycetes</taxon>
        <taxon>Pleosporomycetidae</taxon>
        <taxon>Pleosporales</taxon>
        <taxon>Massarineae</taxon>
        <taxon>Periconiaceae</taxon>
        <taxon>Periconia</taxon>
    </lineage>
</organism>
<dbReference type="Proteomes" id="UP000244855">
    <property type="component" value="Unassembled WGS sequence"/>
</dbReference>
<accession>A0A2V1DQL2</accession>
<name>A0A2V1DQL2_9PLEO</name>
<sequence length="214" mass="23174">MYAEAAPLAGQLLLNTSFCVYFDGFNGQLRFGGDSELGCLVGSWSVLRKEFGAVVSCLSPSPRHKTSTCSQEAATTLKALSPSSKVTASRILCFWLRLLLVLLGFCRCHGVAASSEWVGSGPSSAPITFDPIDFTPIIFYKRVLIVEIKGEASSVSALTARFQQQECFLCTASCSLSQGSWWRGRQTDSTKNIFEQSKHSNTSLESNGSCSLQT</sequence>
<dbReference type="EMBL" id="KZ805374">
    <property type="protein sequence ID" value="PVI00391.1"/>
    <property type="molecule type" value="Genomic_DNA"/>
</dbReference>
<evidence type="ECO:0000313" key="1">
    <source>
        <dbReference type="EMBL" id="PVI00391.1"/>
    </source>
</evidence>
<reference evidence="1 2" key="1">
    <citation type="journal article" date="2018" name="Sci. Rep.">
        <title>Comparative genomics provides insights into the lifestyle and reveals functional heterogeneity of dark septate endophytic fungi.</title>
        <authorList>
            <person name="Knapp D.G."/>
            <person name="Nemeth J.B."/>
            <person name="Barry K."/>
            <person name="Hainaut M."/>
            <person name="Henrissat B."/>
            <person name="Johnson J."/>
            <person name="Kuo A."/>
            <person name="Lim J.H.P."/>
            <person name="Lipzen A."/>
            <person name="Nolan M."/>
            <person name="Ohm R.A."/>
            <person name="Tamas L."/>
            <person name="Grigoriev I.V."/>
            <person name="Spatafora J.W."/>
            <person name="Nagy L.G."/>
            <person name="Kovacs G.M."/>
        </authorList>
    </citation>
    <scope>NUCLEOTIDE SEQUENCE [LARGE SCALE GENOMIC DNA]</scope>
    <source>
        <strain evidence="1 2">DSE2036</strain>
    </source>
</reference>
<keyword evidence="2" id="KW-1185">Reference proteome</keyword>
<dbReference type="AlphaFoldDB" id="A0A2V1DQL2"/>
<gene>
    <name evidence="1" type="ORF">DM02DRAFT_728599</name>
</gene>
<evidence type="ECO:0000313" key="2">
    <source>
        <dbReference type="Proteomes" id="UP000244855"/>
    </source>
</evidence>
<proteinExistence type="predicted"/>